<gene>
    <name evidence="1" type="ORF">AMK68_05300</name>
</gene>
<dbReference type="Gene3D" id="3.60.21.10">
    <property type="match status" value="1"/>
</dbReference>
<feature type="non-terminal residue" evidence="1">
    <location>
        <position position="106"/>
    </location>
</feature>
<dbReference type="SUPFAM" id="SSF56300">
    <property type="entry name" value="Metallo-dependent phosphatases"/>
    <property type="match status" value="1"/>
</dbReference>
<sequence>MLACNLVDEQGQPFVQPYVIKAIDGTRVVIIGVFFETDARIRVPVRGAYHMGENYDRALKGLQVLDPVESTQKVVDEVDEEGTVIIVLSQLRPEDNVKLAEAVPSI</sequence>
<accession>A0A0S7XI02</accession>
<dbReference type="InterPro" id="IPR029052">
    <property type="entry name" value="Metallo-depent_PP-like"/>
</dbReference>
<dbReference type="EMBL" id="LIZY01000131">
    <property type="protein sequence ID" value="KPJ62110.1"/>
    <property type="molecule type" value="Genomic_DNA"/>
</dbReference>
<dbReference type="Proteomes" id="UP000052020">
    <property type="component" value="Unassembled WGS sequence"/>
</dbReference>
<name>A0A0S7XI02_9BACT</name>
<dbReference type="AlphaFoldDB" id="A0A0S7XI02"/>
<comment type="caution">
    <text evidence="1">The sequence shown here is derived from an EMBL/GenBank/DDBJ whole genome shotgun (WGS) entry which is preliminary data.</text>
</comment>
<reference evidence="1 2" key="1">
    <citation type="journal article" date="2015" name="Microbiome">
        <title>Genomic resolution of linkages in carbon, nitrogen, and sulfur cycling among widespread estuary sediment bacteria.</title>
        <authorList>
            <person name="Baker B.J."/>
            <person name="Lazar C.S."/>
            <person name="Teske A.P."/>
            <person name="Dick G.J."/>
        </authorList>
    </citation>
    <scope>NUCLEOTIDE SEQUENCE [LARGE SCALE GENOMIC DNA]</scope>
    <source>
        <strain evidence="1">DG_56</strain>
    </source>
</reference>
<evidence type="ECO:0000313" key="2">
    <source>
        <dbReference type="Proteomes" id="UP000052020"/>
    </source>
</evidence>
<protein>
    <submittedName>
        <fullName evidence="1">Uncharacterized protein</fullName>
    </submittedName>
</protein>
<organism evidence="1 2">
    <name type="scientific">candidate division KD3-62 bacterium DG_56</name>
    <dbReference type="NCBI Taxonomy" id="1704032"/>
    <lineage>
        <taxon>Bacteria</taxon>
        <taxon>candidate division KD3-62</taxon>
    </lineage>
</organism>
<proteinExistence type="predicted"/>
<evidence type="ECO:0000313" key="1">
    <source>
        <dbReference type="EMBL" id="KPJ62110.1"/>
    </source>
</evidence>